<comment type="caution">
    <text evidence="14">The sequence shown here is derived from an EMBL/GenBank/DDBJ whole genome shotgun (WGS) entry which is preliminary data.</text>
</comment>
<dbReference type="GO" id="GO:0052381">
    <property type="term" value="F:tRNA dimethylallyltransferase activity"/>
    <property type="evidence" value="ECO:0007669"/>
    <property type="project" value="UniProtKB-UniRule"/>
</dbReference>
<dbReference type="Proteomes" id="UP000177583">
    <property type="component" value="Unassembled WGS sequence"/>
</dbReference>
<dbReference type="PANTHER" id="PTHR11088:SF60">
    <property type="entry name" value="TRNA DIMETHYLALLYLTRANSFERASE"/>
    <property type="match status" value="1"/>
</dbReference>
<dbReference type="InterPro" id="IPR027417">
    <property type="entry name" value="P-loop_NTPase"/>
</dbReference>
<evidence type="ECO:0000256" key="10">
    <source>
        <dbReference type="HAMAP-Rule" id="MF_00185"/>
    </source>
</evidence>
<evidence type="ECO:0000256" key="5">
    <source>
        <dbReference type="ARBA" id="ARBA00022694"/>
    </source>
</evidence>
<evidence type="ECO:0000256" key="1">
    <source>
        <dbReference type="ARBA" id="ARBA00001946"/>
    </source>
</evidence>
<dbReference type="InterPro" id="IPR018022">
    <property type="entry name" value="IPT"/>
</dbReference>
<dbReference type="SUPFAM" id="SSF52540">
    <property type="entry name" value="P-loop containing nucleoside triphosphate hydrolases"/>
    <property type="match status" value="2"/>
</dbReference>
<keyword evidence="4 10" id="KW-0808">Transferase</keyword>
<evidence type="ECO:0000256" key="13">
    <source>
        <dbReference type="RuleBase" id="RU003785"/>
    </source>
</evidence>
<evidence type="ECO:0000256" key="12">
    <source>
        <dbReference type="RuleBase" id="RU003784"/>
    </source>
</evidence>
<keyword evidence="5 10" id="KW-0819">tRNA processing</keyword>
<protein>
    <recommendedName>
        <fullName evidence="10">tRNA dimethylallyltransferase</fullName>
        <ecNumber evidence="10">2.5.1.75</ecNumber>
    </recommendedName>
    <alternativeName>
        <fullName evidence="10">Dimethylallyl diphosphate:tRNA dimethylallyltransferase</fullName>
        <shortName evidence="10">DMAPP:tRNA dimethylallyltransferase</shortName>
        <shortName evidence="10">DMATase</shortName>
    </alternativeName>
    <alternativeName>
        <fullName evidence="10">Isopentenyl-diphosphate:tRNA isopentenyltransferase</fullName>
        <shortName evidence="10">IPP transferase</shortName>
        <shortName evidence="10">IPPT</shortName>
        <shortName evidence="10">IPTase</shortName>
    </alternativeName>
</protein>
<dbReference type="GO" id="GO:0006400">
    <property type="term" value="P:tRNA modification"/>
    <property type="evidence" value="ECO:0007669"/>
    <property type="project" value="TreeGrafter"/>
</dbReference>
<organism evidence="14 15">
    <name type="scientific">Candidatus Lambdaproteobacteria bacterium RIFOXYD2_FULL_56_26</name>
    <dbReference type="NCBI Taxonomy" id="1817773"/>
    <lineage>
        <taxon>Bacteria</taxon>
        <taxon>Pseudomonadati</taxon>
        <taxon>Pseudomonadota</taxon>
        <taxon>Candidatus Lambdaproteobacteria</taxon>
    </lineage>
</organism>
<sequence length="307" mass="33886">MVPKVLVLLGPTASGKTALGLLLAQALSAEIVSADSMLVYKGMDIGTAKPSPEERALVPHHLIDLLTPDQPYSAGAFQKDADKVIGELVQRGKVPLLLGGTHLYLKALVEGLVALPATDPALKAQLYERLAQTGVAPLYRELCALDPQGAAALHPQDSARVTRALEVRLSTGKSILSWQAEHGFGEQRYRPFYLAIHWEREELYQRIDRRTELMVQKGLVEETRGLLDQGYNPKLPSLQSIGYGQAVEYLAGRLSHSGMTRLIQQKSRRYAKKQLTWAKSIPSLHWTEPGLPAPSLLDSLNRFFDRP</sequence>
<comment type="cofactor">
    <cofactor evidence="1 10">
        <name>Mg(2+)</name>
        <dbReference type="ChEBI" id="CHEBI:18420"/>
    </cofactor>
</comment>
<feature type="binding site" evidence="10">
    <location>
        <begin position="10"/>
        <end position="17"/>
    </location>
    <ligand>
        <name>ATP</name>
        <dbReference type="ChEBI" id="CHEBI:30616"/>
    </ligand>
</feature>
<reference evidence="14 15" key="1">
    <citation type="journal article" date="2016" name="Nat. Commun.">
        <title>Thousands of microbial genomes shed light on interconnected biogeochemical processes in an aquifer system.</title>
        <authorList>
            <person name="Anantharaman K."/>
            <person name="Brown C.T."/>
            <person name="Hug L.A."/>
            <person name="Sharon I."/>
            <person name="Castelle C.J."/>
            <person name="Probst A.J."/>
            <person name="Thomas B.C."/>
            <person name="Singh A."/>
            <person name="Wilkins M.J."/>
            <person name="Karaoz U."/>
            <person name="Brodie E.L."/>
            <person name="Williams K.H."/>
            <person name="Hubbard S.S."/>
            <person name="Banfield J.F."/>
        </authorList>
    </citation>
    <scope>NUCLEOTIDE SEQUENCE [LARGE SCALE GENOMIC DNA]</scope>
</reference>
<dbReference type="HAMAP" id="MF_00185">
    <property type="entry name" value="IPP_trans"/>
    <property type="match status" value="1"/>
</dbReference>
<keyword evidence="8 10" id="KW-0460">Magnesium</keyword>
<dbReference type="Pfam" id="PF01715">
    <property type="entry name" value="IPPT"/>
    <property type="match status" value="1"/>
</dbReference>
<gene>
    <name evidence="10" type="primary">miaA</name>
    <name evidence="14" type="ORF">A2557_07005</name>
</gene>
<evidence type="ECO:0000256" key="6">
    <source>
        <dbReference type="ARBA" id="ARBA00022741"/>
    </source>
</evidence>
<dbReference type="NCBIfam" id="TIGR00174">
    <property type="entry name" value="miaA"/>
    <property type="match status" value="1"/>
</dbReference>
<keyword evidence="6 10" id="KW-0547">Nucleotide-binding</keyword>
<dbReference type="InterPro" id="IPR039657">
    <property type="entry name" value="Dimethylallyltransferase"/>
</dbReference>
<feature type="binding site" evidence="10">
    <location>
        <begin position="12"/>
        <end position="17"/>
    </location>
    <ligand>
        <name>substrate</name>
    </ligand>
</feature>
<comment type="catalytic activity">
    <reaction evidence="9 10 11">
        <text>adenosine(37) in tRNA + dimethylallyl diphosphate = N(6)-dimethylallyladenosine(37) in tRNA + diphosphate</text>
        <dbReference type="Rhea" id="RHEA:26482"/>
        <dbReference type="Rhea" id="RHEA-COMP:10162"/>
        <dbReference type="Rhea" id="RHEA-COMP:10375"/>
        <dbReference type="ChEBI" id="CHEBI:33019"/>
        <dbReference type="ChEBI" id="CHEBI:57623"/>
        <dbReference type="ChEBI" id="CHEBI:74411"/>
        <dbReference type="ChEBI" id="CHEBI:74415"/>
        <dbReference type="EC" id="2.5.1.75"/>
    </reaction>
</comment>
<dbReference type="AlphaFoldDB" id="A0A1F6H2V8"/>
<comment type="subunit">
    <text evidence="10">Monomer.</text>
</comment>
<dbReference type="GO" id="GO:0005524">
    <property type="term" value="F:ATP binding"/>
    <property type="evidence" value="ECO:0007669"/>
    <property type="project" value="UniProtKB-UniRule"/>
</dbReference>
<evidence type="ECO:0000256" key="8">
    <source>
        <dbReference type="ARBA" id="ARBA00022842"/>
    </source>
</evidence>
<evidence type="ECO:0000256" key="3">
    <source>
        <dbReference type="ARBA" id="ARBA00005842"/>
    </source>
</evidence>
<dbReference type="Gene3D" id="3.40.50.300">
    <property type="entry name" value="P-loop containing nucleotide triphosphate hydrolases"/>
    <property type="match status" value="1"/>
</dbReference>
<proteinExistence type="inferred from homology"/>
<evidence type="ECO:0000256" key="7">
    <source>
        <dbReference type="ARBA" id="ARBA00022840"/>
    </source>
</evidence>
<comment type="similarity">
    <text evidence="3 10 13">Belongs to the IPP transferase family.</text>
</comment>
<evidence type="ECO:0000256" key="9">
    <source>
        <dbReference type="ARBA" id="ARBA00049563"/>
    </source>
</evidence>
<evidence type="ECO:0000256" key="11">
    <source>
        <dbReference type="RuleBase" id="RU003783"/>
    </source>
</evidence>
<comment type="caution">
    <text evidence="10">Lacks conserved residue(s) required for the propagation of feature annotation.</text>
</comment>
<evidence type="ECO:0000313" key="14">
    <source>
        <dbReference type="EMBL" id="OGH04728.1"/>
    </source>
</evidence>
<dbReference type="EMBL" id="MFNF01000001">
    <property type="protein sequence ID" value="OGH04728.1"/>
    <property type="molecule type" value="Genomic_DNA"/>
</dbReference>
<name>A0A1F6H2V8_9PROT</name>
<evidence type="ECO:0000256" key="4">
    <source>
        <dbReference type="ARBA" id="ARBA00022679"/>
    </source>
</evidence>
<dbReference type="Gene3D" id="1.10.20.140">
    <property type="match status" value="1"/>
</dbReference>
<accession>A0A1F6H2V8</accession>
<comment type="function">
    <text evidence="2 10 12">Catalyzes the transfer of a dimethylallyl group onto the adenine at position 37 in tRNAs that read codons beginning with uridine, leading to the formation of N6-(dimethylallyl)adenosine (i(6)A).</text>
</comment>
<dbReference type="PANTHER" id="PTHR11088">
    <property type="entry name" value="TRNA DIMETHYLALLYLTRANSFERASE"/>
    <property type="match status" value="1"/>
</dbReference>
<evidence type="ECO:0000313" key="15">
    <source>
        <dbReference type="Proteomes" id="UP000177583"/>
    </source>
</evidence>
<feature type="region of interest" description="Interaction with substrate tRNA" evidence="10">
    <location>
        <begin position="35"/>
        <end position="38"/>
    </location>
</feature>
<feature type="site" description="Interaction with substrate tRNA" evidence="10">
    <location>
        <position position="101"/>
    </location>
</feature>
<dbReference type="EC" id="2.5.1.75" evidence="10"/>
<keyword evidence="7 10" id="KW-0067">ATP-binding</keyword>
<evidence type="ECO:0000256" key="2">
    <source>
        <dbReference type="ARBA" id="ARBA00003213"/>
    </source>
</evidence>